<sequence length="662" mass="75595">MGLSTPSEQVAYLLVERATLLERLEAAERRMDSHSLSDNLREVHLQHLKDSSQERLALLEACLTEEKEWRKQLEVDLSAAQAALKKDKEVAQMEYAHCQLQSEAECYMDSDWTQENLQQNQLQVDQLQERKRLEPKGQLHLQRSSTKEALSSNQKSELLTAHAESTLNSVERTKDQCLDQRELNHLQAKLGEERQLVSQHQLAPQTQINKGQARIKRCAELNQVQTKLVQLEQSVHIQTAYSEHHQQRIRELELACNSTNRSTTTSLREDLQVERTQLIAADKKVLELQQQLKNAQHQLRMEKARAGESNRLERDSRDLSDNLSALRAQQQEEHITRKLLKQWEELQQQVRSLRLKEGSLTRTNAELSHCAQQLDTRLSTLEAELNKTKEEARDSQTSSHGLKEELAASQQEYDRLQAELQQVHLQLDKHIRKYNEKKSRHKTKLRQVKQAFHKATTQRDSTIQKLETDQVLASSLINKEKERVRKVVEANEKLLKEKRVLSLKISEAEEMGSNGMKAASTAQHRVHILDVENRQLQDQTMKLSNQVSFLERVLRNVQSFYSLENAKKVLPSESLSDGILHTSTLSLSSGLCKPLDILDANNCVKVGDRAVVDSTVASVSTHEPSEQDYLNLISQLVPPDTKGTEGNANTSDETGDKNLNKG</sequence>
<evidence type="ECO:0000313" key="3">
    <source>
        <dbReference type="EMBL" id="CAK6951177.1"/>
    </source>
</evidence>
<protein>
    <submittedName>
        <fullName evidence="3">Coiled-coil domain-containing protein 30-like isoform X3</fullName>
    </submittedName>
</protein>
<feature type="coiled-coil region" evidence="1">
    <location>
        <begin position="477"/>
        <end position="553"/>
    </location>
</feature>
<evidence type="ECO:0000256" key="1">
    <source>
        <dbReference type="SAM" id="Coils"/>
    </source>
</evidence>
<feature type="region of interest" description="Disordered" evidence="2">
    <location>
        <begin position="386"/>
        <end position="406"/>
    </location>
</feature>
<dbReference type="InterPro" id="IPR031476">
    <property type="entry name" value="DUF4686"/>
</dbReference>
<dbReference type="Pfam" id="PF15742">
    <property type="entry name" value="DUF4686"/>
    <property type="match status" value="1"/>
</dbReference>
<keyword evidence="4" id="KW-1185">Reference proteome</keyword>
<feature type="coiled-coil region" evidence="1">
    <location>
        <begin position="278"/>
        <end position="329"/>
    </location>
</feature>
<dbReference type="AlphaFoldDB" id="A0AAV1MWF9"/>
<dbReference type="Proteomes" id="UP001314229">
    <property type="component" value="Unassembled WGS sequence"/>
</dbReference>
<evidence type="ECO:0000313" key="4">
    <source>
        <dbReference type="Proteomes" id="UP001314229"/>
    </source>
</evidence>
<name>A0AAV1MWF9_SCOSC</name>
<dbReference type="EMBL" id="CAWUFR010000006">
    <property type="protein sequence ID" value="CAK6951177.1"/>
    <property type="molecule type" value="Genomic_DNA"/>
</dbReference>
<dbReference type="InterPro" id="IPR052825">
    <property type="entry name" value="CCD-Prefoldin_beta-like"/>
</dbReference>
<evidence type="ECO:0000256" key="2">
    <source>
        <dbReference type="SAM" id="MobiDB-lite"/>
    </source>
</evidence>
<feature type="region of interest" description="Disordered" evidence="2">
    <location>
        <begin position="133"/>
        <end position="157"/>
    </location>
</feature>
<proteinExistence type="predicted"/>
<dbReference type="PANTHER" id="PTHR34479">
    <property type="entry name" value="COILED-COIL DOMAIN-CONTAINING PROTEIN 30"/>
    <property type="match status" value="1"/>
</dbReference>
<gene>
    <name evidence="3" type="ORF">FSCOSCO3_A001734</name>
</gene>
<feature type="compositionally biased region" description="Polar residues" evidence="2">
    <location>
        <begin position="141"/>
        <end position="157"/>
    </location>
</feature>
<dbReference type="PANTHER" id="PTHR34479:SF1">
    <property type="entry name" value="COILED-COIL DOMAIN-CONTAINING PROTEIN 30"/>
    <property type="match status" value="1"/>
</dbReference>
<reference evidence="3 4" key="1">
    <citation type="submission" date="2024-01" db="EMBL/GenBank/DDBJ databases">
        <authorList>
            <person name="Alioto T."/>
            <person name="Alioto T."/>
            <person name="Gomez Garrido J."/>
        </authorList>
    </citation>
    <scope>NUCLEOTIDE SEQUENCE [LARGE SCALE GENOMIC DNA]</scope>
</reference>
<keyword evidence="1" id="KW-0175">Coiled coil</keyword>
<accession>A0AAV1MWF9</accession>
<comment type="caution">
    <text evidence="3">The sequence shown here is derived from an EMBL/GenBank/DDBJ whole genome shotgun (WGS) entry which is preliminary data.</text>
</comment>
<organism evidence="3 4">
    <name type="scientific">Scomber scombrus</name>
    <name type="common">Atlantic mackerel</name>
    <name type="synonym">Scomber vernalis</name>
    <dbReference type="NCBI Taxonomy" id="13677"/>
    <lineage>
        <taxon>Eukaryota</taxon>
        <taxon>Metazoa</taxon>
        <taxon>Chordata</taxon>
        <taxon>Craniata</taxon>
        <taxon>Vertebrata</taxon>
        <taxon>Euteleostomi</taxon>
        <taxon>Actinopterygii</taxon>
        <taxon>Neopterygii</taxon>
        <taxon>Teleostei</taxon>
        <taxon>Neoteleostei</taxon>
        <taxon>Acanthomorphata</taxon>
        <taxon>Pelagiaria</taxon>
        <taxon>Scombriformes</taxon>
        <taxon>Scombridae</taxon>
        <taxon>Scomber</taxon>
    </lineage>
</organism>
<feature type="region of interest" description="Disordered" evidence="2">
    <location>
        <begin position="637"/>
        <end position="662"/>
    </location>
</feature>